<accession>A0A502KZJ5</accession>
<dbReference type="PRINTS" id="PR00069">
    <property type="entry name" value="ALDKETRDTASE"/>
</dbReference>
<dbReference type="Proteomes" id="UP000315303">
    <property type="component" value="Unassembled WGS sequence"/>
</dbReference>
<keyword evidence="3" id="KW-1185">Reference proteome</keyword>
<dbReference type="SUPFAM" id="SSF51430">
    <property type="entry name" value="NAD(P)-linked oxidoreductase"/>
    <property type="match status" value="1"/>
</dbReference>
<dbReference type="RefSeq" id="WP_140603237.1">
    <property type="nucleotide sequence ID" value="NZ_SAWY01000020.1"/>
</dbReference>
<sequence>MQNISLLNNLNKFKQSPPNLLPSSRLIYGCMRIAGDNSAVDKDKGLKAIQAAIEAGYNHFDHADIYGAGQCEQLFGELLTHSSHLRDQLIITSKAGIRQSPQRYDFSHDYLIQSVEGSLKRLNTEYLDIFLLHRPDYLFNAQALAETFKQLKREGKVKYFGVSNFSPSQVSLLQSALDEPLIINQVEINLHNISSLQDGTLDQCQQLGITPVAWCPLGAVAYPAWGNTFSKDDEKRIKDEISKQATKYDVEAWQISLAWLLKHPANICPIIGSTTPSRINAAKQALTIDYSHEDWYHLLEARNGQPLP</sequence>
<dbReference type="Gene3D" id="3.20.20.100">
    <property type="entry name" value="NADP-dependent oxidoreductase domain"/>
    <property type="match status" value="1"/>
</dbReference>
<reference evidence="2 3" key="1">
    <citation type="submission" date="2019-01" db="EMBL/GenBank/DDBJ databases">
        <title>Litorilituus lipolytica sp. nov., isolated from intertidal sand of the Yellow Sea in China.</title>
        <authorList>
            <person name="Liu A."/>
        </authorList>
    </citation>
    <scope>NUCLEOTIDE SEQUENCE [LARGE SCALE GENOMIC DNA]</scope>
    <source>
        <strain evidence="2 3">RZ04</strain>
    </source>
</reference>
<dbReference type="InterPro" id="IPR023210">
    <property type="entry name" value="NADP_OxRdtase_dom"/>
</dbReference>
<proteinExistence type="predicted"/>
<feature type="domain" description="NADP-dependent oxidoreductase" evidence="1">
    <location>
        <begin position="25"/>
        <end position="297"/>
    </location>
</feature>
<gene>
    <name evidence="2" type="ORF">EPA86_09640</name>
</gene>
<dbReference type="CDD" id="cd19092">
    <property type="entry name" value="AKR_BsYcsN_EcYdhF-like"/>
    <property type="match status" value="1"/>
</dbReference>
<evidence type="ECO:0000313" key="2">
    <source>
        <dbReference type="EMBL" id="TPH15073.1"/>
    </source>
</evidence>
<dbReference type="Pfam" id="PF00248">
    <property type="entry name" value="Aldo_ket_red"/>
    <property type="match status" value="1"/>
</dbReference>
<dbReference type="PANTHER" id="PTHR43364">
    <property type="entry name" value="NADH-SPECIFIC METHYLGLYOXAL REDUCTASE-RELATED"/>
    <property type="match status" value="1"/>
</dbReference>
<name>A0A502KZJ5_9GAMM</name>
<evidence type="ECO:0000313" key="3">
    <source>
        <dbReference type="Proteomes" id="UP000315303"/>
    </source>
</evidence>
<dbReference type="InterPro" id="IPR020471">
    <property type="entry name" value="AKR"/>
</dbReference>
<comment type="caution">
    <text evidence="2">The sequence shown here is derived from an EMBL/GenBank/DDBJ whole genome shotgun (WGS) entry which is preliminary data.</text>
</comment>
<dbReference type="InterPro" id="IPR036812">
    <property type="entry name" value="NAD(P)_OxRdtase_dom_sf"/>
</dbReference>
<protein>
    <submittedName>
        <fullName evidence="2">Aldo/keto reductase</fullName>
    </submittedName>
</protein>
<organism evidence="2 3">
    <name type="scientific">Litorilituus lipolyticus</name>
    <dbReference type="NCBI Taxonomy" id="2491017"/>
    <lineage>
        <taxon>Bacteria</taxon>
        <taxon>Pseudomonadati</taxon>
        <taxon>Pseudomonadota</taxon>
        <taxon>Gammaproteobacteria</taxon>
        <taxon>Alteromonadales</taxon>
        <taxon>Colwelliaceae</taxon>
        <taxon>Litorilituus</taxon>
    </lineage>
</organism>
<dbReference type="GO" id="GO:0016491">
    <property type="term" value="F:oxidoreductase activity"/>
    <property type="evidence" value="ECO:0007669"/>
    <property type="project" value="InterPro"/>
</dbReference>
<dbReference type="GO" id="GO:0005829">
    <property type="term" value="C:cytosol"/>
    <property type="evidence" value="ECO:0007669"/>
    <property type="project" value="TreeGrafter"/>
</dbReference>
<dbReference type="EMBL" id="SAWY01000020">
    <property type="protein sequence ID" value="TPH15073.1"/>
    <property type="molecule type" value="Genomic_DNA"/>
</dbReference>
<dbReference type="PANTHER" id="PTHR43364:SF1">
    <property type="entry name" value="OXIDOREDUCTASE YDHF"/>
    <property type="match status" value="1"/>
</dbReference>
<dbReference type="InterPro" id="IPR050523">
    <property type="entry name" value="AKR_Detox_Biosynth"/>
</dbReference>
<dbReference type="OrthoDB" id="9768793at2"/>
<dbReference type="AlphaFoldDB" id="A0A502KZJ5"/>
<evidence type="ECO:0000259" key="1">
    <source>
        <dbReference type="Pfam" id="PF00248"/>
    </source>
</evidence>